<organism evidence="10 11">
    <name type="scientific">Monodelphis domestica</name>
    <name type="common">Gray short-tailed opossum</name>
    <dbReference type="NCBI Taxonomy" id="13616"/>
    <lineage>
        <taxon>Eukaryota</taxon>
        <taxon>Metazoa</taxon>
        <taxon>Chordata</taxon>
        <taxon>Craniata</taxon>
        <taxon>Vertebrata</taxon>
        <taxon>Euteleostomi</taxon>
        <taxon>Mammalia</taxon>
        <taxon>Metatheria</taxon>
        <taxon>Didelphimorphia</taxon>
        <taxon>Didelphidae</taxon>
        <taxon>Monodelphis</taxon>
    </lineage>
</organism>
<dbReference type="PANTHER" id="PTHR48416">
    <property type="entry name" value="CYTOCHROME C OXIDASE SUBUNIT 6C"/>
    <property type="match status" value="1"/>
</dbReference>
<keyword evidence="6 9" id="KW-1133">Transmembrane helix</keyword>
<dbReference type="Proteomes" id="UP000002280">
    <property type="component" value="Chromosome 1"/>
</dbReference>
<dbReference type="FunCoup" id="A0A5F8GDX4">
    <property type="interactions" value="452"/>
</dbReference>
<accession>A0A5F8GDX4</accession>
<dbReference type="Bgee" id="ENSMODG00000051458">
    <property type="expression patterns" value="Expressed in skeletal muscle tissue and 9 other cell types or tissues"/>
</dbReference>
<dbReference type="Ensembl" id="ENSMODT00000084821.1">
    <property type="protein sequence ID" value="ENSMODP00000045697.1"/>
    <property type="gene ID" value="ENSMODG00000051458.1"/>
</dbReference>
<name>A0A5F8GDX4_MONDO</name>
<keyword evidence="4 9" id="KW-0812">Transmembrane</keyword>
<reference evidence="10 11" key="1">
    <citation type="journal article" date="2007" name="Nature">
        <title>Genome of the marsupial Monodelphis domestica reveals innovation in non-coding sequences.</title>
        <authorList>
            <person name="Mikkelsen T.S."/>
            <person name="Wakefield M.J."/>
            <person name="Aken B."/>
            <person name="Amemiya C.T."/>
            <person name="Chang J.L."/>
            <person name="Duke S."/>
            <person name="Garber M."/>
            <person name="Gentles A.J."/>
            <person name="Goodstadt L."/>
            <person name="Heger A."/>
            <person name="Jurka J."/>
            <person name="Kamal M."/>
            <person name="Mauceli E."/>
            <person name="Searle S.M."/>
            <person name="Sharpe T."/>
            <person name="Baker M.L."/>
            <person name="Batzer M.A."/>
            <person name="Benos P.V."/>
            <person name="Belov K."/>
            <person name="Clamp M."/>
            <person name="Cook A."/>
            <person name="Cuff J."/>
            <person name="Das R."/>
            <person name="Davidow L."/>
            <person name="Deakin J.E."/>
            <person name="Fazzari M.J."/>
            <person name="Glass J.L."/>
            <person name="Grabherr M."/>
            <person name="Greally J.M."/>
            <person name="Gu W."/>
            <person name="Hore T.A."/>
            <person name="Huttley G.A."/>
            <person name="Kleber M."/>
            <person name="Jirtle R.L."/>
            <person name="Koina E."/>
            <person name="Lee J.T."/>
            <person name="Mahony S."/>
            <person name="Marra M.A."/>
            <person name="Miller R.D."/>
            <person name="Nicholls R.D."/>
            <person name="Oda M."/>
            <person name="Papenfuss A.T."/>
            <person name="Parra Z.E."/>
            <person name="Pollock D.D."/>
            <person name="Ray D.A."/>
            <person name="Schein J.E."/>
            <person name="Speed T.P."/>
            <person name="Thompson K."/>
            <person name="VandeBerg J.L."/>
            <person name="Wade C.M."/>
            <person name="Walker J.A."/>
            <person name="Waters P.D."/>
            <person name="Webber C."/>
            <person name="Weidman J.R."/>
            <person name="Xie X."/>
            <person name="Zody M.C."/>
            <person name="Baldwin J."/>
            <person name="Abdouelleil A."/>
            <person name="Abdulkadir J."/>
            <person name="Abebe A."/>
            <person name="Abera B."/>
            <person name="Abreu J."/>
            <person name="Acer S.C."/>
            <person name="Aftuck L."/>
            <person name="Alexander A."/>
            <person name="An P."/>
            <person name="Anderson E."/>
            <person name="Anderson S."/>
            <person name="Arachi H."/>
            <person name="Azer M."/>
            <person name="Bachantsang P."/>
            <person name="Barry A."/>
            <person name="Bayul T."/>
            <person name="Berlin A."/>
            <person name="Bessette D."/>
            <person name="Bloom T."/>
            <person name="Bloom T."/>
            <person name="Boguslavskiy L."/>
            <person name="Bonnet C."/>
            <person name="Boukhgalter B."/>
            <person name="Bourzgui I."/>
            <person name="Brown A."/>
            <person name="Cahill P."/>
            <person name="Channer S."/>
            <person name="Cheshatsang Y."/>
            <person name="Chuda L."/>
            <person name="Citroen M."/>
            <person name="Collymore A."/>
            <person name="Cooke P."/>
            <person name="Costello M."/>
            <person name="D'Aco K."/>
            <person name="Daza R."/>
            <person name="De Haan G."/>
            <person name="DeGray S."/>
            <person name="DeMaso C."/>
            <person name="Dhargay N."/>
            <person name="Dooley K."/>
            <person name="Dooley E."/>
            <person name="Doricent M."/>
            <person name="Dorje P."/>
            <person name="Dorjee K."/>
            <person name="Dupes A."/>
            <person name="Elong R."/>
            <person name="Falk J."/>
            <person name="Farina A."/>
            <person name="Faro S."/>
            <person name="Ferguson D."/>
            <person name="Fisher S."/>
            <person name="Foley C.D."/>
            <person name="Franke A."/>
            <person name="Friedrich D."/>
            <person name="Gadbois L."/>
            <person name="Gearin G."/>
            <person name="Gearin C.R."/>
            <person name="Giannoukos G."/>
            <person name="Goode T."/>
            <person name="Graham J."/>
            <person name="Grandbois E."/>
            <person name="Grewal S."/>
            <person name="Gyaltsen K."/>
            <person name="Hafez N."/>
            <person name="Hagos B."/>
            <person name="Hall J."/>
            <person name="Henson C."/>
            <person name="Hollinger A."/>
            <person name="Honan T."/>
            <person name="Huard M.D."/>
            <person name="Hughes L."/>
            <person name="Hurhula B."/>
            <person name="Husby M.E."/>
            <person name="Kamat A."/>
            <person name="Kanga B."/>
            <person name="Kashin S."/>
            <person name="Khazanovich D."/>
            <person name="Kisner P."/>
            <person name="Lance K."/>
            <person name="Lara M."/>
            <person name="Lee W."/>
            <person name="Lennon N."/>
            <person name="Letendre F."/>
            <person name="LeVine R."/>
            <person name="Lipovsky A."/>
            <person name="Liu X."/>
            <person name="Liu J."/>
            <person name="Liu S."/>
            <person name="Lokyitsang T."/>
            <person name="Lokyitsang Y."/>
            <person name="Lubonja R."/>
            <person name="Lui A."/>
            <person name="MacDonald P."/>
            <person name="Magnisalis V."/>
            <person name="Maru K."/>
            <person name="Matthews C."/>
            <person name="McCusker W."/>
            <person name="McDonough S."/>
            <person name="Mehta T."/>
            <person name="Meldrim J."/>
            <person name="Meneus L."/>
            <person name="Mihai O."/>
            <person name="Mihalev A."/>
            <person name="Mihova T."/>
            <person name="Mittelman R."/>
            <person name="Mlenga V."/>
            <person name="Montmayeur A."/>
            <person name="Mulrain L."/>
            <person name="Navidi A."/>
            <person name="Naylor J."/>
            <person name="Negash T."/>
            <person name="Nguyen T."/>
            <person name="Nguyen N."/>
            <person name="Nicol R."/>
            <person name="Norbu C."/>
            <person name="Norbu N."/>
            <person name="Novod N."/>
            <person name="O'Neill B."/>
            <person name="Osman S."/>
            <person name="Markiewicz E."/>
            <person name="Oyono O.L."/>
            <person name="Patti C."/>
            <person name="Phunkhang P."/>
            <person name="Pierre F."/>
            <person name="Priest M."/>
            <person name="Raghuraman S."/>
            <person name="Rege F."/>
            <person name="Reyes R."/>
            <person name="Rise C."/>
            <person name="Rogov P."/>
            <person name="Ross K."/>
            <person name="Ryan E."/>
            <person name="Settipalli S."/>
            <person name="Shea T."/>
            <person name="Sherpa N."/>
            <person name="Shi L."/>
            <person name="Shih D."/>
            <person name="Sparrow T."/>
            <person name="Spaulding J."/>
            <person name="Stalker J."/>
            <person name="Stange-Thomann N."/>
            <person name="Stavropoulos S."/>
            <person name="Stone C."/>
            <person name="Strader C."/>
            <person name="Tesfaye S."/>
            <person name="Thomson T."/>
            <person name="Thoulutsang Y."/>
            <person name="Thoulutsang D."/>
            <person name="Topham K."/>
            <person name="Topping I."/>
            <person name="Tsamla T."/>
            <person name="Vassiliev H."/>
            <person name="Vo A."/>
            <person name="Wangchuk T."/>
            <person name="Wangdi T."/>
            <person name="Weiand M."/>
            <person name="Wilkinson J."/>
            <person name="Wilson A."/>
            <person name="Yadav S."/>
            <person name="Young G."/>
            <person name="Yu Q."/>
            <person name="Zembek L."/>
            <person name="Zhong D."/>
            <person name="Zimmer A."/>
            <person name="Zwirko Z."/>
            <person name="Jaffe D.B."/>
            <person name="Alvarez P."/>
            <person name="Brockman W."/>
            <person name="Butler J."/>
            <person name="Chin C."/>
            <person name="Gnerre S."/>
            <person name="MacCallum I."/>
            <person name="Graves J.A."/>
            <person name="Ponting C.P."/>
            <person name="Breen M."/>
            <person name="Samollow P.B."/>
            <person name="Lander E.S."/>
            <person name="Lindblad-Toh K."/>
        </authorList>
    </citation>
    <scope>NUCLEOTIDE SEQUENCE [LARGE SCALE GENOMIC DNA]</scope>
</reference>
<reference evidence="10" key="3">
    <citation type="submission" date="2025-09" db="UniProtKB">
        <authorList>
            <consortium name="Ensembl"/>
        </authorList>
    </citation>
    <scope>IDENTIFICATION</scope>
</reference>
<evidence type="ECO:0000256" key="3">
    <source>
        <dbReference type="ARBA" id="ARBA00007204"/>
    </source>
</evidence>
<comment type="similarity">
    <text evidence="3">Belongs to the cytochrome c oxidase subunit 6c family.</text>
</comment>
<evidence type="ECO:0000256" key="2">
    <source>
        <dbReference type="ARBA" id="ARBA00004673"/>
    </source>
</evidence>
<dbReference type="InterPro" id="IPR034884">
    <property type="entry name" value="Cytochrome_c_oxidase_VIc/VIIs"/>
</dbReference>
<dbReference type="GO" id="GO:0005743">
    <property type="term" value="C:mitochondrial inner membrane"/>
    <property type="evidence" value="ECO:0007669"/>
    <property type="project" value="UniProtKB-SubCell"/>
</dbReference>
<dbReference type="AlphaFoldDB" id="A0A5F8GDX4"/>
<dbReference type="SUPFAM" id="SSF81415">
    <property type="entry name" value="Mitochondrial cytochrome c oxidase subunit VIc"/>
    <property type="match status" value="1"/>
</dbReference>
<dbReference type="OMA" id="ARHLQIH"/>
<dbReference type="Gene3D" id="4.10.93.10">
    <property type="entry name" value="Mitochondrial cytochrome c oxidase subunit VIc/VIIs"/>
    <property type="match status" value="1"/>
</dbReference>
<evidence type="ECO:0000256" key="4">
    <source>
        <dbReference type="ARBA" id="ARBA00022692"/>
    </source>
</evidence>
<dbReference type="PANTHER" id="PTHR48416:SF1">
    <property type="entry name" value="CYTOCHROME C OXIDASE SUBUNIT 6C"/>
    <property type="match status" value="1"/>
</dbReference>
<comment type="subcellular location">
    <subcellularLocation>
        <location evidence="1">Mitochondrion inner membrane</location>
        <topology evidence="1">Single-pass membrane protein</topology>
    </subcellularLocation>
</comment>
<proteinExistence type="inferred from homology"/>
<evidence type="ECO:0000256" key="9">
    <source>
        <dbReference type="SAM" id="Phobius"/>
    </source>
</evidence>
<feature type="transmembrane region" description="Helical" evidence="9">
    <location>
        <begin position="20"/>
        <end position="41"/>
    </location>
</feature>
<dbReference type="GeneTree" id="ENSGT00940000163089"/>
<comment type="pathway">
    <text evidence="2">Energy metabolism; oxidative phosphorylation.</text>
</comment>
<evidence type="ECO:0000256" key="6">
    <source>
        <dbReference type="ARBA" id="ARBA00022989"/>
    </source>
</evidence>
<dbReference type="Pfam" id="PF02937">
    <property type="entry name" value="COX6C"/>
    <property type="match status" value="1"/>
</dbReference>
<protein>
    <submittedName>
        <fullName evidence="10">Uncharacterized protein</fullName>
    </submittedName>
</protein>
<dbReference type="InterPro" id="IPR037169">
    <property type="entry name" value="Cytochrome_c_oxidase_VIc_sf"/>
</dbReference>
<evidence type="ECO:0000313" key="10">
    <source>
        <dbReference type="Ensembl" id="ENSMODP00000045697.1"/>
    </source>
</evidence>
<keyword evidence="7" id="KW-0496">Mitochondrion</keyword>
<evidence type="ECO:0000313" key="11">
    <source>
        <dbReference type="Proteomes" id="UP000002280"/>
    </source>
</evidence>
<evidence type="ECO:0000256" key="7">
    <source>
        <dbReference type="ARBA" id="ARBA00023128"/>
    </source>
</evidence>
<reference evidence="10" key="2">
    <citation type="submission" date="2025-08" db="UniProtKB">
        <authorList>
            <consortium name="Ensembl"/>
        </authorList>
    </citation>
    <scope>IDENTIFICATION</scope>
</reference>
<evidence type="ECO:0000256" key="5">
    <source>
        <dbReference type="ARBA" id="ARBA00022792"/>
    </source>
</evidence>
<sequence length="69" mass="8027">MSAPILAKPQLHLLLSKCLQIHIIAAFVLSLGCATMCKFGVAKPRKRAYQNFYRRYDVVKDFEEIFLYF</sequence>
<keyword evidence="8 9" id="KW-0472">Membrane</keyword>
<keyword evidence="11" id="KW-1185">Reference proteome</keyword>
<keyword evidence="5" id="KW-0999">Mitochondrion inner membrane</keyword>
<evidence type="ECO:0000256" key="1">
    <source>
        <dbReference type="ARBA" id="ARBA00004434"/>
    </source>
</evidence>
<dbReference type="InterPro" id="IPR051389">
    <property type="entry name" value="Cytochrome_c_oxidase_VIc"/>
</dbReference>
<dbReference type="STRING" id="13616.ENSMODP00000045697"/>
<dbReference type="InParanoid" id="A0A5F8GDX4"/>
<evidence type="ECO:0000256" key="8">
    <source>
        <dbReference type="ARBA" id="ARBA00023136"/>
    </source>
</evidence>